<sequence>MRRLPAGLGGRDPERAERMARSLPGEDDRAARRAADPAVEPLIAYGADEVLAEVVRDMVKEADEHSAQAG</sequence>
<name>A0ABQ2VYB1_9ACTN</name>
<gene>
    <name evidence="2" type="ORF">GCM10015535_17590</name>
</gene>
<evidence type="ECO:0000313" key="2">
    <source>
        <dbReference type="EMBL" id="GGV79986.1"/>
    </source>
</evidence>
<comment type="caution">
    <text evidence="2">The sequence shown here is derived from an EMBL/GenBank/DDBJ whole genome shotgun (WGS) entry which is preliminary data.</text>
</comment>
<evidence type="ECO:0000313" key="3">
    <source>
        <dbReference type="Proteomes" id="UP000660675"/>
    </source>
</evidence>
<evidence type="ECO:0008006" key="4">
    <source>
        <dbReference type="Google" id="ProtNLM"/>
    </source>
</evidence>
<proteinExistence type="predicted"/>
<dbReference type="Proteomes" id="UP000660675">
    <property type="component" value="Unassembled WGS sequence"/>
</dbReference>
<dbReference type="EMBL" id="BMTF01000004">
    <property type="protein sequence ID" value="GGV79986.1"/>
    <property type="molecule type" value="Genomic_DNA"/>
</dbReference>
<dbReference type="RefSeq" id="WP_189542817.1">
    <property type="nucleotide sequence ID" value="NZ_BMTF01000004.1"/>
</dbReference>
<feature type="compositionally biased region" description="Basic and acidic residues" evidence="1">
    <location>
        <begin position="11"/>
        <end position="34"/>
    </location>
</feature>
<keyword evidence="3" id="KW-1185">Reference proteome</keyword>
<feature type="region of interest" description="Disordered" evidence="1">
    <location>
        <begin position="1"/>
        <end position="34"/>
    </location>
</feature>
<accession>A0ABQ2VYB1</accession>
<reference evidence="3" key="1">
    <citation type="journal article" date="2019" name="Int. J. Syst. Evol. Microbiol.">
        <title>The Global Catalogue of Microorganisms (GCM) 10K type strain sequencing project: providing services to taxonomists for standard genome sequencing and annotation.</title>
        <authorList>
            <consortium name="The Broad Institute Genomics Platform"/>
            <consortium name="The Broad Institute Genome Sequencing Center for Infectious Disease"/>
            <person name="Wu L."/>
            <person name="Ma J."/>
        </authorList>
    </citation>
    <scope>NUCLEOTIDE SEQUENCE [LARGE SCALE GENOMIC DNA]</scope>
    <source>
        <strain evidence="3">JCM 4376</strain>
    </source>
</reference>
<protein>
    <recommendedName>
        <fullName evidence="4">Polyprenyl synthetase family protein</fullName>
    </recommendedName>
</protein>
<organism evidence="2 3">
    <name type="scientific">Streptomyces gelaticus</name>
    <dbReference type="NCBI Taxonomy" id="285446"/>
    <lineage>
        <taxon>Bacteria</taxon>
        <taxon>Bacillati</taxon>
        <taxon>Actinomycetota</taxon>
        <taxon>Actinomycetes</taxon>
        <taxon>Kitasatosporales</taxon>
        <taxon>Streptomycetaceae</taxon>
        <taxon>Streptomyces</taxon>
    </lineage>
</organism>
<evidence type="ECO:0000256" key="1">
    <source>
        <dbReference type="SAM" id="MobiDB-lite"/>
    </source>
</evidence>